<accession>K5WDS8</accession>
<dbReference type="HOGENOM" id="CLU_3031808_0_0_1"/>
<name>K5WDS8_AGABU</name>
<evidence type="ECO:0000313" key="2">
    <source>
        <dbReference type="Proteomes" id="UP000008493"/>
    </source>
</evidence>
<dbReference type="RefSeq" id="XP_007335950.1">
    <property type="nucleotide sequence ID" value="XM_007335888.1"/>
</dbReference>
<proteinExistence type="predicted"/>
<dbReference type="GeneID" id="18828382"/>
<keyword evidence="2" id="KW-1185">Reference proteome</keyword>
<dbReference type="InParanoid" id="K5WDS8"/>
<dbReference type="AlphaFoldDB" id="K5WDS8"/>
<dbReference type="Proteomes" id="UP000008493">
    <property type="component" value="Unassembled WGS sequence"/>
</dbReference>
<dbReference type="OrthoDB" id="5427881at2759"/>
<dbReference type="EMBL" id="JH972778">
    <property type="protein sequence ID" value="EKM73411.1"/>
    <property type="molecule type" value="Genomic_DNA"/>
</dbReference>
<evidence type="ECO:0000313" key="1">
    <source>
        <dbReference type="EMBL" id="EKM73411.1"/>
    </source>
</evidence>
<dbReference type="KEGG" id="abp:AGABI1DRAFT134824"/>
<reference evidence="2" key="1">
    <citation type="journal article" date="2012" name="Proc. Natl. Acad. Sci. U.S.A.">
        <title>Genome sequence of the button mushroom Agaricus bisporus reveals mechanisms governing adaptation to a humic-rich ecological niche.</title>
        <authorList>
            <person name="Morin E."/>
            <person name="Kohler A."/>
            <person name="Baker A.R."/>
            <person name="Foulongne-Oriol M."/>
            <person name="Lombard V."/>
            <person name="Nagy L.G."/>
            <person name="Ohm R.A."/>
            <person name="Patyshakuliyeva A."/>
            <person name="Brun A."/>
            <person name="Aerts A.L."/>
            <person name="Bailey A.M."/>
            <person name="Billette C."/>
            <person name="Coutinho P.M."/>
            <person name="Deakin G."/>
            <person name="Doddapaneni H."/>
            <person name="Floudas D."/>
            <person name="Grimwood J."/>
            <person name="Hilden K."/>
            <person name="Kuees U."/>
            <person name="LaButti K.M."/>
            <person name="Lapidus A."/>
            <person name="Lindquist E.A."/>
            <person name="Lucas S.M."/>
            <person name="Murat C."/>
            <person name="Riley R.W."/>
            <person name="Salamov A.A."/>
            <person name="Schmutz J."/>
            <person name="Subramanian V."/>
            <person name="Woesten H.A.B."/>
            <person name="Xu J."/>
            <person name="Eastwood D.C."/>
            <person name="Foster G.D."/>
            <person name="Sonnenberg A.S."/>
            <person name="Cullen D."/>
            <person name="de Vries R.P."/>
            <person name="Lundell T."/>
            <person name="Hibbett D.S."/>
            <person name="Henrissat B."/>
            <person name="Burton K.S."/>
            <person name="Kerrigan R.W."/>
            <person name="Challen M.P."/>
            <person name="Grigoriev I.V."/>
            <person name="Martin F."/>
        </authorList>
    </citation>
    <scope>NUCLEOTIDE SEQUENCE [LARGE SCALE GENOMIC DNA]</scope>
    <source>
        <strain evidence="2">JB137-S8 / ATCC MYA-4627 / FGSC 10392</strain>
    </source>
</reference>
<protein>
    <submittedName>
        <fullName evidence="1">Uncharacterized protein</fullName>
    </submittedName>
</protein>
<gene>
    <name evidence="1" type="ORF">AGABI1DRAFT_134824</name>
</gene>
<sequence length="55" mass="6127">MSISYGFLFKIAAAPLHNWSPANCYGKRILWDKLSNSGDTLKLMKPSLIRKSISG</sequence>
<organism evidence="1 2">
    <name type="scientific">Agaricus bisporus var. burnettii (strain JB137-S8 / ATCC MYA-4627 / FGSC 10392)</name>
    <name type="common">White button mushroom</name>
    <dbReference type="NCBI Taxonomy" id="597362"/>
    <lineage>
        <taxon>Eukaryota</taxon>
        <taxon>Fungi</taxon>
        <taxon>Dikarya</taxon>
        <taxon>Basidiomycota</taxon>
        <taxon>Agaricomycotina</taxon>
        <taxon>Agaricomycetes</taxon>
        <taxon>Agaricomycetidae</taxon>
        <taxon>Agaricales</taxon>
        <taxon>Agaricineae</taxon>
        <taxon>Agaricaceae</taxon>
        <taxon>Agaricus</taxon>
    </lineage>
</organism>